<evidence type="ECO:0000256" key="1">
    <source>
        <dbReference type="SAM" id="MobiDB-lite"/>
    </source>
</evidence>
<dbReference type="EMBL" id="LT840185">
    <property type="protein sequence ID" value="SMF64246.1"/>
    <property type="molecule type" value="Genomic_DNA"/>
</dbReference>
<sequence length="103" mass="10825">MGPAIYVIAILGCGEADAACQPVAFAESRYENIEDCNRAAPAAVESNLDLAFPVVVAQCQKATQPISQSLFPNDVAMPEAGTLPAEQPRAKPRIDVRLASARG</sequence>
<name>A0A1X7G5G4_9SPHN</name>
<gene>
    <name evidence="2" type="ORF">SAMN06295910_1177</name>
</gene>
<feature type="region of interest" description="Disordered" evidence="1">
    <location>
        <begin position="77"/>
        <end position="103"/>
    </location>
</feature>
<accession>A0A1X7G5G4</accession>
<dbReference type="AlphaFoldDB" id="A0A1X7G5G4"/>
<proteinExistence type="predicted"/>
<dbReference type="OrthoDB" id="7916376at2"/>
<keyword evidence="3" id="KW-1185">Reference proteome</keyword>
<reference evidence="3" key="1">
    <citation type="submission" date="2017-04" db="EMBL/GenBank/DDBJ databases">
        <authorList>
            <person name="Varghese N."/>
            <person name="Submissions S."/>
        </authorList>
    </citation>
    <scope>NUCLEOTIDE SEQUENCE [LARGE SCALE GENOMIC DNA]</scope>
    <source>
        <strain evidence="3">Dd16</strain>
    </source>
</reference>
<dbReference type="Proteomes" id="UP000192934">
    <property type="component" value="Chromosome I"/>
</dbReference>
<dbReference type="RefSeq" id="WP_085217940.1">
    <property type="nucleotide sequence ID" value="NZ_LT840185.1"/>
</dbReference>
<organism evidence="2 3">
    <name type="scientific">Allosphingosinicella indica</name>
    <dbReference type="NCBI Taxonomy" id="941907"/>
    <lineage>
        <taxon>Bacteria</taxon>
        <taxon>Pseudomonadati</taxon>
        <taxon>Pseudomonadota</taxon>
        <taxon>Alphaproteobacteria</taxon>
        <taxon>Sphingomonadales</taxon>
        <taxon>Sphingomonadaceae</taxon>
        <taxon>Allosphingosinicella</taxon>
    </lineage>
</organism>
<protein>
    <submittedName>
        <fullName evidence="2">Uncharacterized protein</fullName>
    </submittedName>
</protein>
<evidence type="ECO:0000313" key="3">
    <source>
        <dbReference type="Proteomes" id="UP000192934"/>
    </source>
</evidence>
<evidence type="ECO:0000313" key="2">
    <source>
        <dbReference type="EMBL" id="SMF64246.1"/>
    </source>
</evidence>